<feature type="transmembrane region" description="Helical" evidence="7">
    <location>
        <begin position="139"/>
        <end position="164"/>
    </location>
</feature>
<gene>
    <name evidence="9" type="ORF">PVAG01_02273</name>
</gene>
<dbReference type="InterPro" id="IPR052337">
    <property type="entry name" value="SAT4-like"/>
</dbReference>
<feature type="transmembrane region" description="Helical" evidence="7">
    <location>
        <begin position="96"/>
        <end position="119"/>
    </location>
</feature>
<protein>
    <recommendedName>
        <fullName evidence="8">Rhodopsin domain-containing protein</fullName>
    </recommendedName>
</protein>
<organism evidence="9 10">
    <name type="scientific">Phlyctema vagabunda</name>
    <dbReference type="NCBI Taxonomy" id="108571"/>
    <lineage>
        <taxon>Eukaryota</taxon>
        <taxon>Fungi</taxon>
        <taxon>Dikarya</taxon>
        <taxon>Ascomycota</taxon>
        <taxon>Pezizomycotina</taxon>
        <taxon>Leotiomycetes</taxon>
        <taxon>Helotiales</taxon>
        <taxon>Dermateaceae</taxon>
        <taxon>Phlyctema</taxon>
    </lineage>
</organism>
<keyword evidence="2 7" id="KW-0812">Transmembrane</keyword>
<feature type="transmembrane region" description="Helical" evidence="7">
    <location>
        <begin position="184"/>
        <end position="201"/>
    </location>
</feature>
<evidence type="ECO:0000256" key="2">
    <source>
        <dbReference type="ARBA" id="ARBA00022692"/>
    </source>
</evidence>
<dbReference type="Pfam" id="PF20684">
    <property type="entry name" value="Fung_rhodopsin"/>
    <property type="match status" value="1"/>
</dbReference>
<dbReference type="Proteomes" id="UP001629113">
    <property type="component" value="Unassembled WGS sequence"/>
</dbReference>
<evidence type="ECO:0000256" key="6">
    <source>
        <dbReference type="SAM" id="MobiDB-lite"/>
    </source>
</evidence>
<sequence length="335" mass="36664">MASDGNNPAPHAMWMNPKGAEVVYASCISLGAAATVVCLRIFTRVHTLHSPVRSDDWLLLVAVLCSLGETVAMCYEVKNGLGLHIQEVSPAHITEIFRFLWISIIFYNVSLILTKISLLLSFLRVFPHPRIILASKLSIGFLVGTAGYWLVSTCLLCQPLAFWWDKSIKGGHCINAQPIWISHAILNIVTDLVIIIIPMPVLSTLNLANRAKLWLIFVFALGLFVTIVSVVRLRILLDISPDFTYSSTGAALLSTLENNTAIFCASLPPLRSFVRRYAPQLMSRAERTNLQKGEPTLSVSAGLESIALKSPHQPTKAATESTKELVGQSSSTSVV</sequence>
<feature type="transmembrane region" description="Helical" evidence="7">
    <location>
        <begin position="22"/>
        <end position="42"/>
    </location>
</feature>
<dbReference type="InterPro" id="IPR049326">
    <property type="entry name" value="Rhodopsin_dom_fungi"/>
</dbReference>
<feature type="region of interest" description="Disordered" evidence="6">
    <location>
        <begin position="310"/>
        <end position="335"/>
    </location>
</feature>
<feature type="transmembrane region" description="Helical" evidence="7">
    <location>
        <begin position="213"/>
        <end position="231"/>
    </location>
</feature>
<keyword evidence="4 7" id="KW-0472">Membrane</keyword>
<evidence type="ECO:0000313" key="10">
    <source>
        <dbReference type="Proteomes" id="UP001629113"/>
    </source>
</evidence>
<dbReference type="EMBL" id="JBFCZG010000002">
    <property type="protein sequence ID" value="KAL3425482.1"/>
    <property type="molecule type" value="Genomic_DNA"/>
</dbReference>
<evidence type="ECO:0000256" key="4">
    <source>
        <dbReference type="ARBA" id="ARBA00023136"/>
    </source>
</evidence>
<evidence type="ECO:0000256" key="3">
    <source>
        <dbReference type="ARBA" id="ARBA00022989"/>
    </source>
</evidence>
<reference evidence="9 10" key="1">
    <citation type="submission" date="2024-06" db="EMBL/GenBank/DDBJ databases">
        <title>Complete genome of Phlyctema vagabunda strain 19-DSS-EL-015.</title>
        <authorList>
            <person name="Fiorenzani C."/>
        </authorList>
    </citation>
    <scope>NUCLEOTIDE SEQUENCE [LARGE SCALE GENOMIC DNA]</scope>
    <source>
        <strain evidence="9 10">19-DSS-EL-015</strain>
    </source>
</reference>
<name>A0ABR4PQR6_9HELO</name>
<keyword evidence="3 7" id="KW-1133">Transmembrane helix</keyword>
<evidence type="ECO:0000256" key="1">
    <source>
        <dbReference type="ARBA" id="ARBA00004141"/>
    </source>
</evidence>
<proteinExistence type="inferred from homology"/>
<comment type="similarity">
    <text evidence="5">Belongs to the SAT4 family.</text>
</comment>
<feature type="domain" description="Rhodopsin" evidence="8">
    <location>
        <begin position="39"/>
        <end position="276"/>
    </location>
</feature>
<dbReference type="PANTHER" id="PTHR33048">
    <property type="entry name" value="PTH11-LIKE INTEGRAL MEMBRANE PROTEIN (AFU_ORTHOLOGUE AFUA_5G11245)"/>
    <property type="match status" value="1"/>
</dbReference>
<evidence type="ECO:0000313" key="9">
    <source>
        <dbReference type="EMBL" id="KAL3425482.1"/>
    </source>
</evidence>
<keyword evidence="10" id="KW-1185">Reference proteome</keyword>
<dbReference type="PANTHER" id="PTHR33048:SF47">
    <property type="entry name" value="INTEGRAL MEMBRANE PROTEIN-RELATED"/>
    <property type="match status" value="1"/>
</dbReference>
<evidence type="ECO:0000256" key="7">
    <source>
        <dbReference type="SAM" id="Phobius"/>
    </source>
</evidence>
<evidence type="ECO:0000256" key="5">
    <source>
        <dbReference type="ARBA" id="ARBA00038359"/>
    </source>
</evidence>
<comment type="caution">
    <text evidence="9">The sequence shown here is derived from an EMBL/GenBank/DDBJ whole genome shotgun (WGS) entry which is preliminary data.</text>
</comment>
<comment type="subcellular location">
    <subcellularLocation>
        <location evidence="1">Membrane</location>
        <topology evidence="1">Multi-pass membrane protein</topology>
    </subcellularLocation>
</comment>
<evidence type="ECO:0000259" key="8">
    <source>
        <dbReference type="Pfam" id="PF20684"/>
    </source>
</evidence>
<accession>A0ABR4PQR6</accession>